<evidence type="ECO:0000256" key="5">
    <source>
        <dbReference type="SAM" id="SignalP"/>
    </source>
</evidence>
<dbReference type="InterPro" id="IPR001638">
    <property type="entry name" value="Solute-binding_3/MltF_N"/>
</dbReference>
<dbReference type="PANTHER" id="PTHR35936">
    <property type="entry name" value="MEMBRANE-BOUND LYTIC MUREIN TRANSGLYCOSYLASE F"/>
    <property type="match status" value="1"/>
</dbReference>
<dbReference type="PROSITE" id="PS01039">
    <property type="entry name" value="SBP_BACTERIAL_3"/>
    <property type="match status" value="1"/>
</dbReference>
<dbReference type="RefSeq" id="WP_091624783.1">
    <property type="nucleotide sequence ID" value="NZ_FOEF01000018.1"/>
</dbReference>
<dbReference type="SUPFAM" id="SSF53850">
    <property type="entry name" value="Periplasmic binding protein-like II"/>
    <property type="match status" value="1"/>
</dbReference>
<evidence type="ECO:0000256" key="4">
    <source>
        <dbReference type="RuleBase" id="RU003744"/>
    </source>
</evidence>
<dbReference type="OrthoDB" id="4633994at2"/>
<evidence type="ECO:0000259" key="6">
    <source>
        <dbReference type="SMART" id="SM00062"/>
    </source>
</evidence>
<feature type="domain" description="Solute-binding protein family 3/N-terminal" evidence="6">
    <location>
        <begin position="66"/>
        <end position="293"/>
    </location>
</feature>
<feature type="chain" id="PRO_5039015703" evidence="5">
    <location>
        <begin position="19"/>
        <end position="306"/>
    </location>
</feature>
<sequence length="306" mass="31121">MKALALLPAFALVGLTMACGAGGSGAGDAGGNSSAAAPGGSADIPAAAKDDKLAAMVPAAISADGKILVGQDQSYPPNEFQDESGKVSGFDVDLGTAIGQKLGLKMEFQNAAFDGIIVGVEAGKYEMAMSSFSINAERLQTVDMISYYKAGTSMAVLKGNPDKLSVDDLCGKKMGVQKGTTQVDDLQKRSDACTAAGKPAIEVTQLQAQTDVNLALTAKRVQGELADSPVVDYAVKQTGGQLEVVGAPYDTAPYGIVLKKGSGDYGKAVQGAAQALITDGTYKKILEKWGLSSAGAVATSEINPAS</sequence>
<comment type="subcellular location">
    <subcellularLocation>
        <location evidence="1">Cell envelope</location>
    </subcellularLocation>
</comment>
<gene>
    <name evidence="7" type="ORF">SAMN04489732_118188</name>
</gene>
<proteinExistence type="inferred from homology"/>
<dbReference type="SMART" id="SM00062">
    <property type="entry name" value="PBPb"/>
    <property type="match status" value="1"/>
</dbReference>
<organism evidence="7 8">
    <name type="scientific">Amycolatopsis saalfeldensis</name>
    <dbReference type="NCBI Taxonomy" id="394193"/>
    <lineage>
        <taxon>Bacteria</taxon>
        <taxon>Bacillati</taxon>
        <taxon>Actinomycetota</taxon>
        <taxon>Actinomycetes</taxon>
        <taxon>Pseudonocardiales</taxon>
        <taxon>Pseudonocardiaceae</taxon>
        <taxon>Amycolatopsis</taxon>
    </lineage>
</organism>
<evidence type="ECO:0000256" key="3">
    <source>
        <dbReference type="ARBA" id="ARBA00022729"/>
    </source>
</evidence>
<dbReference type="Gene3D" id="3.40.190.10">
    <property type="entry name" value="Periplasmic binding protein-like II"/>
    <property type="match status" value="2"/>
</dbReference>
<name>A0A1H8YJ64_9PSEU</name>
<evidence type="ECO:0000256" key="1">
    <source>
        <dbReference type="ARBA" id="ARBA00004196"/>
    </source>
</evidence>
<dbReference type="PROSITE" id="PS51257">
    <property type="entry name" value="PROKAR_LIPOPROTEIN"/>
    <property type="match status" value="1"/>
</dbReference>
<dbReference type="STRING" id="394193.SAMN04489732_118188"/>
<keyword evidence="3 5" id="KW-0732">Signal</keyword>
<feature type="signal peptide" evidence="5">
    <location>
        <begin position="1"/>
        <end position="18"/>
    </location>
</feature>
<accession>A0A1H8YJ64</accession>
<dbReference type="PANTHER" id="PTHR35936:SF17">
    <property type="entry name" value="ARGININE-BINDING EXTRACELLULAR PROTEIN ARTP"/>
    <property type="match status" value="1"/>
</dbReference>
<comment type="similarity">
    <text evidence="2 4">Belongs to the bacterial solute-binding protein 3 family.</text>
</comment>
<dbReference type="Pfam" id="PF00497">
    <property type="entry name" value="SBP_bac_3"/>
    <property type="match status" value="1"/>
</dbReference>
<dbReference type="GO" id="GO:0030313">
    <property type="term" value="C:cell envelope"/>
    <property type="evidence" value="ECO:0007669"/>
    <property type="project" value="UniProtKB-SubCell"/>
</dbReference>
<dbReference type="Proteomes" id="UP000198582">
    <property type="component" value="Unassembled WGS sequence"/>
</dbReference>
<dbReference type="AlphaFoldDB" id="A0A1H8YJ64"/>
<protein>
    <submittedName>
        <fullName evidence="7">Polar amino acid transport system substrate-binding protein</fullName>
    </submittedName>
</protein>
<dbReference type="InterPro" id="IPR018313">
    <property type="entry name" value="SBP_3_CS"/>
</dbReference>
<evidence type="ECO:0000313" key="8">
    <source>
        <dbReference type="Proteomes" id="UP000198582"/>
    </source>
</evidence>
<reference evidence="7 8" key="1">
    <citation type="submission" date="2016-10" db="EMBL/GenBank/DDBJ databases">
        <authorList>
            <person name="de Groot N.N."/>
        </authorList>
    </citation>
    <scope>NUCLEOTIDE SEQUENCE [LARGE SCALE GENOMIC DNA]</scope>
    <source>
        <strain evidence="7 8">DSM 44993</strain>
    </source>
</reference>
<keyword evidence="8" id="KW-1185">Reference proteome</keyword>
<dbReference type="CDD" id="cd01004">
    <property type="entry name" value="PBP2_MidA_like"/>
    <property type="match status" value="1"/>
</dbReference>
<evidence type="ECO:0000313" key="7">
    <source>
        <dbReference type="EMBL" id="SEP52092.1"/>
    </source>
</evidence>
<dbReference type="EMBL" id="FOEF01000018">
    <property type="protein sequence ID" value="SEP52092.1"/>
    <property type="molecule type" value="Genomic_DNA"/>
</dbReference>
<evidence type="ECO:0000256" key="2">
    <source>
        <dbReference type="ARBA" id="ARBA00010333"/>
    </source>
</evidence>